<protein>
    <submittedName>
        <fullName evidence="3">Uncharacterized protein</fullName>
    </submittedName>
</protein>
<comment type="caution">
    <text evidence="3">The sequence shown here is derived from an EMBL/GenBank/DDBJ whole genome shotgun (WGS) entry which is preliminary data.</text>
</comment>
<feature type="compositionally biased region" description="Basic and acidic residues" evidence="1">
    <location>
        <begin position="213"/>
        <end position="224"/>
    </location>
</feature>
<evidence type="ECO:0000256" key="1">
    <source>
        <dbReference type="SAM" id="MobiDB-lite"/>
    </source>
</evidence>
<feature type="transmembrane region" description="Helical" evidence="2">
    <location>
        <begin position="95"/>
        <end position="118"/>
    </location>
</feature>
<name>A0ABP0E6U7_9PEZI</name>
<feature type="compositionally biased region" description="Low complexity" evidence="1">
    <location>
        <begin position="226"/>
        <end position="238"/>
    </location>
</feature>
<evidence type="ECO:0000313" key="3">
    <source>
        <dbReference type="EMBL" id="CAK7275161.1"/>
    </source>
</evidence>
<keyword evidence="2" id="KW-0472">Membrane</keyword>
<evidence type="ECO:0000313" key="4">
    <source>
        <dbReference type="Proteomes" id="UP001642502"/>
    </source>
</evidence>
<evidence type="ECO:0000256" key="2">
    <source>
        <dbReference type="SAM" id="Phobius"/>
    </source>
</evidence>
<dbReference type="EMBL" id="CAWUON010000184">
    <property type="protein sequence ID" value="CAK7275161.1"/>
    <property type="molecule type" value="Genomic_DNA"/>
</dbReference>
<sequence>MNINGAFPSSYDVDHDVPDLNLDGIPLLSRMTSTTTNKELQLPWNMNMNLQTLAAADHFTLLQTAANQLFSDNTASLQSLGTTLRPHLRGPVTPIVILASFILLSFIVSLIVSILQLAALSAAVVYFFPSVLAAIPSTISPLASSSSQARSKPASRVPVAAFASVLAASYAFSSLATIVVLASSAYAVLNQAAVASAKSKSTRSLFSQPDTLNARRDKPWERRRSSSSSSSSGSMFQRLSRRRDSNA</sequence>
<reference evidence="3 4" key="1">
    <citation type="submission" date="2024-01" db="EMBL/GenBank/DDBJ databases">
        <authorList>
            <person name="Allen C."/>
            <person name="Tagirdzhanova G."/>
        </authorList>
    </citation>
    <scope>NUCLEOTIDE SEQUENCE [LARGE SCALE GENOMIC DNA]</scope>
    <source>
        <strain evidence="3 4">CBS 119000</strain>
    </source>
</reference>
<proteinExistence type="predicted"/>
<gene>
    <name evidence="3" type="ORF">SEPCBS119000_006554</name>
</gene>
<keyword evidence="2" id="KW-1133">Transmembrane helix</keyword>
<keyword evidence="4" id="KW-1185">Reference proteome</keyword>
<accession>A0ABP0E6U7</accession>
<dbReference type="Proteomes" id="UP001642502">
    <property type="component" value="Unassembled WGS sequence"/>
</dbReference>
<feature type="transmembrane region" description="Helical" evidence="2">
    <location>
        <begin position="155"/>
        <end position="172"/>
    </location>
</feature>
<feature type="transmembrane region" description="Helical" evidence="2">
    <location>
        <begin position="124"/>
        <end position="143"/>
    </location>
</feature>
<organism evidence="3 4">
    <name type="scientific">Sporothrix epigloea</name>
    <dbReference type="NCBI Taxonomy" id="1892477"/>
    <lineage>
        <taxon>Eukaryota</taxon>
        <taxon>Fungi</taxon>
        <taxon>Dikarya</taxon>
        <taxon>Ascomycota</taxon>
        <taxon>Pezizomycotina</taxon>
        <taxon>Sordariomycetes</taxon>
        <taxon>Sordariomycetidae</taxon>
        <taxon>Ophiostomatales</taxon>
        <taxon>Ophiostomataceae</taxon>
        <taxon>Sporothrix</taxon>
    </lineage>
</organism>
<feature type="region of interest" description="Disordered" evidence="1">
    <location>
        <begin position="205"/>
        <end position="247"/>
    </location>
</feature>
<keyword evidence="2" id="KW-0812">Transmembrane</keyword>